<feature type="region of interest" description="Disordered" evidence="8">
    <location>
        <begin position="99"/>
        <end position="127"/>
    </location>
</feature>
<protein>
    <submittedName>
        <fullName evidence="9">Sec-independent protein translocase protein TatB</fullName>
    </submittedName>
</protein>
<evidence type="ECO:0000313" key="10">
    <source>
        <dbReference type="Proteomes" id="UP000198822"/>
    </source>
</evidence>
<dbReference type="AlphaFoldDB" id="A0A1G8G6Y3"/>
<dbReference type="Pfam" id="PF02416">
    <property type="entry name" value="TatA_B_E"/>
    <property type="match status" value="1"/>
</dbReference>
<evidence type="ECO:0000256" key="2">
    <source>
        <dbReference type="ARBA" id="ARBA00022448"/>
    </source>
</evidence>
<sequence length="127" mass="13762">MTFLGLTLDKLIVIGVIAAIILGPERLPAAAERLAGLVRGIRDLANGAKDRMREEMGPEFDDVDWRKLDPRQYDPRRIVREALMDDAPKAAAAASTVAATAAAGRARRRTTPRDPLPDGAPYDVEAT</sequence>
<dbReference type="RefSeq" id="WP_092505949.1">
    <property type="nucleotide sequence ID" value="NZ_LT629695.1"/>
</dbReference>
<dbReference type="InterPro" id="IPR003369">
    <property type="entry name" value="TatA/B/E"/>
</dbReference>
<evidence type="ECO:0000313" key="9">
    <source>
        <dbReference type="EMBL" id="SDH90165.1"/>
    </source>
</evidence>
<dbReference type="EMBL" id="LT629695">
    <property type="protein sequence ID" value="SDH90165.1"/>
    <property type="molecule type" value="Genomic_DNA"/>
</dbReference>
<evidence type="ECO:0000256" key="4">
    <source>
        <dbReference type="ARBA" id="ARBA00022927"/>
    </source>
</evidence>
<name>A0A1G8G6Y3_9MICO</name>
<evidence type="ECO:0000256" key="5">
    <source>
        <dbReference type="ARBA" id="ARBA00022989"/>
    </source>
</evidence>
<dbReference type="OrthoDB" id="3267321at2"/>
<dbReference type="PRINTS" id="PR01506">
    <property type="entry name" value="TATBPROTEIN"/>
</dbReference>
<keyword evidence="10" id="KW-1185">Reference proteome</keyword>
<keyword evidence="3" id="KW-0812">Transmembrane</keyword>
<dbReference type="Gene3D" id="1.20.5.3310">
    <property type="match status" value="1"/>
</dbReference>
<dbReference type="Proteomes" id="UP000198822">
    <property type="component" value="Chromosome I"/>
</dbReference>
<proteinExistence type="predicted"/>
<organism evidence="9 10">
    <name type="scientific">Agrococcus jejuensis</name>
    <dbReference type="NCBI Taxonomy" id="399736"/>
    <lineage>
        <taxon>Bacteria</taxon>
        <taxon>Bacillati</taxon>
        <taxon>Actinomycetota</taxon>
        <taxon>Actinomycetes</taxon>
        <taxon>Micrococcales</taxon>
        <taxon>Microbacteriaceae</taxon>
        <taxon>Agrococcus</taxon>
    </lineage>
</organism>
<gene>
    <name evidence="9" type="ORF">SAMN04489720_2785</name>
</gene>
<reference evidence="10" key="1">
    <citation type="submission" date="2016-10" db="EMBL/GenBank/DDBJ databases">
        <authorList>
            <person name="Varghese N."/>
            <person name="Submissions S."/>
        </authorList>
    </citation>
    <scope>NUCLEOTIDE SEQUENCE [LARGE SCALE GENOMIC DNA]</scope>
    <source>
        <strain evidence="10">DSM 22002</strain>
    </source>
</reference>
<evidence type="ECO:0000256" key="8">
    <source>
        <dbReference type="SAM" id="MobiDB-lite"/>
    </source>
</evidence>
<evidence type="ECO:0000256" key="6">
    <source>
        <dbReference type="ARBA" id="ARBA00023010"/>
    </source>
</evidence>
<accession>A0A1G8G6Y3</accession>
<keyword evidence="5" id="KW-1133">Transmembrane helix</keyword>
<dbReference type="STRING" id="399736.SAMN04489720_2785"/>
<keyword evidence="7" id="KW-0472">Membrane</keyword>
<comment type="subcellular location">
    <subcellularLocation>
        <location evidence="1">Membrane</location>
        <topology evidence="1">Single-pass membrane protein</topology>
    </subcellularLocation>
</comment>
<keyword evidence="6" id="KW-0811">Translocation</keyword>
<keyword evidence="2" id="KW-0813">Transport</keyword>
<keyword evidence="4" id="KW-0653">Protein transport</keyword>
<evidence type="ECO:0000256" key="7">
    <source>
        <dbReference type="ARBA" id="ARBA00023136"/>
    </source>
</evidence>
<evidence type="ECO:0000256" key="1">
    <source>
        <dbReference type="ARBA" id="ARBA00004167"/>
    </source>
</evidence>
<evidence type="ECO:0000256" key="3">
    <source>
        <dbReference type="ARBA" id="ARBA00022692"/>
    </source>
</evidence>